<organism evidence="2 3">
    <name type="scientific">Paenibacillus antibioticophila</name>
    <dbReference type="NCBI Taxonomy" id="1274374"/>
    <lineage>
        <taxon>Bacteria</taxon>
        <taxon>Bacillati</taxon>
        <taxon>Bacillota</taxon>
        <taxon>Bacilli</taxon>
        <taxon>Bacillales</taxon>
        <taxon>Paenibacillaceae</taxon>
        <taxon>Paenibacillus</taxon>
    </lineage>
</organism>
<dbReference type="AlphaFoldDB" id="A0A919XMX4"/>
<dbReference type="EMBL" id="BORR01000002">
    <property type="protein sequence ID" value="GIO35957.1"/>
    <property type="molecule type" value="Genomic_DNA"/>
</dbReference>
<proteinExistence type="predicted"/>
<dbReference type="Proteomes" id="UP000681162">
    <property type="component" value="Unassembled WGS sequence"/>
</dbReference>
<comment type="caution">
    <text evidence="2">The sequence shown here is derived from an EMBL/GenBank/DDBJ whole genome shotgun (WGS) entry which is preliminary data.</text>
</comment>
<accession>A0A919XMX4</accession>
<feature type="transmembrane region" description="Helical" evidence="1">
    <location>
        <begin position="20"/>
        <end position="42"/>
    </location>
</feature>
<feature type="transmembrane region" description="Helical" evidence="1">
    <location>
        <begin position="54"/>
        <end position="72"/>
    </location>
</feature>
<evidence type="ECO:0000313" key="2">
    <source>
        <dbReference type="EMBL" id="GIO35957.1"/>
    </source>
</evidence>
<evidence type="ECO:0000256" key="1">
    <source>
        <dbReference type="SAM" id="Phobius"/>
    </source>
</evidence>
<keyword evidence="1" id="KW-0472">Membrane</keyword>
<reference evidence="2 3" key="1">
    <citation type="submission" date="2021-03" db="EMBL/GenBank/DDBJ databases">
        <title>Antimicrobial resistance genes in bacteria isolated from Japanese honey, and their potential for conferring macrolide and lincosamide resistance in the American foulbrood pathogen Paenibacillus larvae.</title>
        <authorList>
            <person name="Okamoto M."/>
            <person name="Kumagai M."/>
            <person name="Kanamori H."/>
            <person name="Takamatsu D."/>
        </authorList>
    </citation>
    <scope>NUCLEOTIDE SEQUENCE [LARGE SCALE GENOMIC DNA]</scope>
    <source>
        <strain evidence="2 3">J41TS12</strain>
    </source>
</reference>
<keyword evidence="1" id="KW-1133">Transmembrane helix</keyword>
<evidence type="ECO:0000313" key="3">
    <source>
        <dbReference type="Proteomes" id="UP000681162"/>
    </source>
</evidence>
<gene>
    <name evidence="2" type="ORF">J41TS12_08180</name>
</gene>
<name>A0A919XMX4_9BACL</name>
<sequence length="103" mass="11840">MILGSSMCFIKDSIDQDGVIFIDWLVVLGLALYFSIMSIVIIRLLKHRSKVNTFENVSLLLSALLTMFIIEIENPLKLLFLIVTFIFLVIFISMGIYRNHNTK</sequence>
<feature type="transmembrane region" description="Helical" evidence="1">
    <location>
        <begin position="78"/>
        <end position="97"/>
    </location>
</feature>
<keyword evidence="3" id="KW-1185">Reference proteome</keyword>
<keyword evidence="1" id="KW-0812">Transmembrane</keyword>
<protein>
    <submittedName>
        <fullName evidence="2">Uncharacterized protein</fullName>
    </submittedName>
</protein>